<dbReference type="PANTHER" id="PTHR43459">
    <property type="entry name" value="ENOYL-COA HYDRATASE"/>
    <property type="match status" value="1"/>
</dbReference>
<dbReference type="Gene3D" id="1.10.12.10">
    <property type="entry name" value="Lyase 2-enoyl-coa Hydratase, Chain A, domain 2"/>
    <property type="match status" value="1"/>
</dbReference>
<dbReference type="InterPro" id="IPR014748">
    <property type="entry name" value="Enoyl-CoA_hydra_C"/>
</dbReference>
<gene>
    <name evidence="2" type="ORF">AOA14_15855</name>
</gene>
<comment type="similarity">
    <text evidence="1">Belongs to the enoyl-CoA hydratase/isomerase family.</text>
</comment>
<dbReference type="RefSeq" id="WP_062902487.1">
    <property type="nucleotide sequence ID" value="NZ_CP013342.1"/>
</dbReference>
<dbReference type="InterPro" id="IPR001753">
    <property type="entry name" value="Enoyl-CoA_hydra/iso"/>
</dbReference>
<protein>
    <submittedName>
        <fullName evidence="2">Enoyl-CoA hydratase</fullName>
        <ecNumber evidence="2">4.2.1.17</ecNumber>
    </submittedName>
</protein>
<name>A0A142W292_9SPHN</name>
<dbReference type="Proteomes" id="UP000076234">
    <property type="component" value="Chromosome"/>
</dbReference>
<dbReference type="KEGG" id="ster:AOA14_15855"/>
<reference evidence="2 3" key="2">
    <citation type="journal article" date="2016" name="Genome Announc.">
        <title>Complete Genome Sequence of Sphingopyxis terrae Strain 203-1 (NBRC 111660), a Polyethylene Glycol Degrader.</title>
        <authorList>
            <person name="Ohtsubo Y."/>
            <person name="Nonoyama S."/>
            <person name="Nagata Y."/>
            <person name="Numata M."/>
            <person name="Tsuchikane K."/>
            <person name="Hosoyama A."/>
            <person name="Yamazoe A."/>
            <person name="Tsuda M."/>
            <person name="Fujita N."/>
            <person name="Kawai F."/>
        </authorList>
    </citation>
    <scope>NUCLEOTIDE SEQUENCE [LARGE SCALE GENOMIC DNA]</scope>
    <source>
        <strain evidence="2 3">203-1</strain>
    </source>
</reference>
<dbReference type="EC" id="4.2.1.17" evidence="2"/>
<dbReference type="InterPro" id="IPR029045">
    <property type="entry name" value="ClpP/crotonase-like_dom_sf"/>
</dbReference>
<dbReference type="SUPFAM" id="SSF52096">
    <property type="entry name" value="ClpP/crotonase"/>
    <property type="match status" value="1"/>
</dbReference>
<dbReference type="CDD" id="cd06558">
    <property type="entry name" value="crotonase-like"/>
    <property type="match status" value="1"/>
</dbReference>
<dbReference type="Gene3D" id="3.90.226.10">
    <property type="entry name" value="2-enoyl-CoA Hydratase, Chain A, domain 1"/>
    <property type="match status" value="1"/>
</dbReference>
<dbReference type="GO" id="GO:0004300">
    <property type="term" value="F:enoyl-CoA hydratase activity"/>
    <property type="evidence" value="ECO:0007669"/>
    <property type="project" value="UniProtKB-EC"/>
</dbReference>
<dbReference type="Pfam" id="PF00378">
    <property type="entry name" value="ECH_1"/>
    <property type="match status" value="1"/>
</dbReference>
<proteinExistence type="inferred from homology"/>
<dbReference type="PANTHER" id="PTHR43459:SF1">
    <property type="entry name" value="EG:BACN32G11.4 PROTEIN"/>
    <property type="match status" value="1"/>
</dbReference>
<dbReference type="EMBL" id="CP013342">
    <property type="protein sequence ID" value="AMU96082.1"/>
    <property type="molecule type" value="Genomic_DNA"/>
</dbReference>
<accession>A0A142W292</accession>
<reference evidence="3" key="1">
    <citation type="submission" date="2015-11" db="EMBL/GenBank/DDBJ databases">
        <title>Complete genome sequence of a polyethylene glycol-degrading strain Sphingopyxis terrae strain 203-1 (NBRC 15098).</title>
        <authorList>
            <person name="Yoshiyuki O."/>
            <person name="Shouta N."/>
            <person name="Nagata Y."/>
            <person name="Numata M."/>
            <person name="Tsuchikane K."/>
            <person name="Hosoyama A."/>
            <person name="Yamazoe A."/>
            <person name="Tsuda M."/>
            <person name="Fujita N."/>
            <person name="Kawai F."/>
        </authorList>
    </citation>
    <scope>NUCLEOTIDE SEQUENCE [LARGE SCALE GENOMIC DNA]</scope>
    <source>
        <strain evidence="3">203-1</strain>
    </source>
</reference>
<keyword evidence="2" id="KW-0456">Lyase</keyword>
<evidence type="ECO:0000256" key="1">
    <source>
        <dbReference type="ARBA" id="ARBA00005254"/>
    </source>
</evidence>
<organism evidence="2 3">
    <name type="scientific">Sphingopyxis terrae subsp. terrae NBRC 15098</name>
    <dbReference type="NCBI Taxonomy" id="1219058"/>
    <lineage>
        <taxon>Bacteria</taxon>
        <taxon>Pseudomonadati</taxon>
        <taxon>Pseudomonadota</taxon>
        <taxon>Alphaproteobacteria</taxon>
        <taxon>Sphingomonadales</taxon>
        <taxon>Sphingomonadaceae</taxon>
        <taxon>Sphingopyxis</taxon>
    </lineage>
</organism>
<evidence type="ECO:0000313" key="2">
    <source>
        <dbReference type="EMBL" id="AMU96082.1"/>
    </source>
</evidence>
<sequence>MTDIPTFDTIKLACSDNVAKITLNRPERLNSMPPAMADDIRAALDWMGVLGARALLITGEGRGFCSGADLAGDRSATAVGGGANSRKALRNHYNPMLLALANLDIPVVTAVNGPAAGVGCSFALSGDFAIAGKSAYFLQAFVNIGLVPDGGSSWLLPRLVGLPRATQMMMLGEKISAEQAADWGLIYKAVEDDALMAEAEALAKRLASGPTVALRTMRKVLRGGLTQSYADTLDAEAMGQYLAGNSADAAEGIAAFLQKRTTEFKGK</sequence>
<evidence type="ECO:0000313" key="3">
    <source>
        <dbReference type="Proteomes" id="UP000076234"/>
    </source>
</evidence>
<dbReference type="AlphaFoldDB" id="A0A142W292"/>
<dbReference type="STRING" id="1219058.AOA14_15855"/>